<name>A0A8J3HQ17_9RICK</name>
<feature type="domain" description="Cation efflux protein transmembrane" evidence="10">
    <location>
        <begin position="16"/>
        <end position="207"/>
    </location>
</feature>
<evidence type="ECO:0000313" key="12">
    <source>
        <dbReference type="EMBL" id="GHM59518.1"/>
    </source>
</evidence>
<evidence type="ECO:0000259" key="10">
    <source>
        <dbReference type="Pfam" id="PF01545"/>
    </source>
</evidence>
<dbReference type="PANTHER" id="PTHR11562:SF17">
    <property type="entry name" value="RE54080P-RELATED"/>
    <property type="match status" value="1"/>
</dbReference>
<keyword evidence="8 9" id="KW-0472">Membrane</keyword>
<feature type="transmembrane region" description="Helical" evidence="9">
    <location>
        <begin position="150"/>
        <end position="172"/>
    </location>
</feature>
<dbReference type="Pfam" id="PF16916">
    <property type="entry name" value="ZT_dimer"/>
    <property type="match status" value="1"/>
</dbReference>
<dbReference type="SUPFAM" id="SSF160240">
    <property type="entry name" value="Cation efflux protein cytoplasmic domain-like"/>
    <property type="match status" value="1"/>
</dbReference>
<dbReference type="GO" id="GO:0005886">
    <property type="term" value="C:plasma membrane"/>
    <property type="evidence" value="ECO:0007669"/>
    <property type="project" value="TreeGrafter"/>
</dbReference>
<dbReference type="InterPro" id="IPR027469">
    <property type="entry name" value="Cation_efflux_TMD_sf"/>
</dbReference>
<evidence type="ECO:0000256" key="4">
    <source>
        <dbReference type="ARBA" id="ARBA00022692"/>
    </source>
</evidence>
<dbReference type="InterPro" id="IPR036837">
    <property type="entry name" value="Cation_efflux_CTD_sf"/>
</dbReference>
<dbReference type="InterPro" id="IPR058533">
    <property type="entry name" value="Cation_efflux_TM"/>
</dbReference>
<comment type="similarity">
    <text evidence="2">Belongs to the cation diffusion facilitator (CDF) transporter (TC 2.A.4) family. SLC30A subfamily.</text>
</comment>
<evidence type="ECO:0000256" key="1">
    <source>
        <dbReference type="ARBA" id="ARBA00004141"/>
    </source>
</evidence>
<keyword evidence="7" id="KW-0406">Ion transport</keyword>
<evidence type="ECO:0000256" key="6">
    <source>
        <dbReference type="ARBA" id="ARBA00022989"/>
    </source>
</evidence>
<accession>A0A8J3HQ17</accession>
<evidence type="ECO:0000256" key="3">
    <source>
        <dbReference type="ARBA" id="ARBA00022448"/>
    </source>
</evidence>
<evidence type="ECO:0000256" key="7">
    <source>
        <dbReference type="ARBA" id="ARBA00023065"/>
    </source>
</evidence>
<keyword evidence="3" id="KW-0813">Transport</keyword>
<dbReference type="InterPro" id="IPR050681">
    <property type="entry name" value="CDF/SLC30A"/>
</dbReference>
<feature type="domain" description="Cation efflux protein cytoplasmic" evidence="11">
    <location>
        <begin position="214"/>
        <end position="285"/>
    </location>
</feature>
<protein>
    <submittedName>
        <fullName evidence="12">Cation efflux protein</fullName>
    </submittedName>
</protein>
<comment type="subcellular location">
    <subcellularLocation>
        <location evidence="1">Membrane</location>
        <topology evidence="1">Multi-pass membrane protein</topology>
    </subcellularLocation>
</comment>
<keyword evidence="5" id="KW-0864">Zinc transport</keyword>
<dbReference type="GO" id="GO:0005385">
    <property type="term" value="F:zinc ion transmembrane transporter activity"/>
    <property type="evidence" value="ECO:0007669"/>
    <property type="project" value="TreeGrafter"/>
</dbReference>
<dbReference type="Pfam" id="PF01545">
    <property type="entry name" value="Cation_efflux"/>
    <property type="match status" value="1"/>
</dbReference>
<keyword evidence="4 9" id="KW-0812">Transmembrane</keyword>
<keyword evidence="6 9" id="KW-1133">Transmembrane helix</keyword>
<dbReference type="Proteomes" id="UP000637906">
    <property type="component" value="Unassembled WGS sequence"/>
</dbReference>
<dbReference type="AlphaFoldDB" id="A0A8J3HQ17"/>
<evidence type="ECO:0000256" key="9">
    <source>
        <dbReference type="SAM" id="Phobius"/>
    </source>
</evidence>
<reference evidence="12 13" key="1">
    <citation type="journal article" date="2021" name="Microb. Ecol.">
        <title>Candidatus Mesenet longicola: Novel Endosymbionts of Brontispa longissima that Induce Cytoplasmic Incompatibility.</title>
        <authorList>
            <person name="Takano S."/>
            <person name="Gotoh Y."/>
            <person name="Hayashi T."/>
        </authorList>
    </citation>
    <scope>NUCLEOTIDE SEQUENCE [LARGE SCALE GENOMIC DNA]</scope>
    <source>
        <strain evidence="12">L5</strain>
    </source>
</reference>
<feature type="transmembrane region" description="Helical" evidence="9">
    <location>
        <begin position="114"/>
        <end position="138"/>
    </location>
</feature>
<evidence type="ECO:0000313" key="13">
    <source>
        <dbReference type="Proteomes" id="UP000637906"/>
    </source>
</evidence>
<dbReference type="InterPro" id="IPR027470">
    <property type="entry name" value="Cation_efflux_CTD"/>
</dbReference>
<comment type="caution">
    <text evidence="12">The sequence shown here is derived from an EMBL/GenBank/DDBJ whole genome shotgun (WGS) entry which is preliminary data.</text>
</comment>
<sequence length="299" mass="33282">MTAIHNGKHSSHSKSLIYAIIIIAVTAVLEVVGGVISNSLALLSDAGHMLTDLISLILSWFAYKVATKKSDLKRSYGYHRIQVVAAFVNGLTLFLISGIIIFESIKRFISPVNINWQIMFSIATIGLIANILAFFLLYKKDEDNLNIKSAVLHITGDILGSLAAIAASFIIMYTNWQIVDPILSVFVSIVILRSAYKIVKHSCHILLEGTPKNINPDEVKSKVIQIIPEVIDVHHVHIWSLTENYLIITAHIKVCQGINYNDTIYNVKKLLCDIFSIAHATVEIEYDQCVDDKLQKAIT</sequence>
<feature type="transmembrane region" description="Helical" evidence="9">
    <location>
        <begin position="178"/>
        <end position="196"/>
    </location>
</feature>
<dbReference type="SUPFAM" id="SSF161111">
    <property type="entry name" value="Cation efflux protein transmembrane domain-like"/>
    <property type="match status" value="1"/>
</dbReference>
<dbReference type="Gene3D" id="1.20.1510.10">
    <property type="entry name" value="Cation efflux protein transmembrane domain"/>
    <property type="match status" value="1"/>
</dbReference>
<feature type="transmembrane region" description="Helical" evidence="9">
    <location>
        <begin position="16"/>
        <end position="36"/>
    </location>
</feature>
<evidence type="ECO:0000256" key="8">
    <source>
        <dbReference type="ARBA" id="ARBA00023136"/>
    </source>
</evidence>
<dbReference type="NCBIfam" id="TIGR01297">
    <property type="entry name" value="CDF"/>
    <property type="match status" value="1"/>
</dbReference>
<keyword evidence="13" id="KW-1185">Reference proteome</keyword>
<keyword evidence="5" id="KW-0862">Zinc</keyword>
<evidence type="ECO:0000256" key="5">
    <source>
        <dbReference type="ARBA" id="ARBA00022906"/>
    </source>
</evidence>
<proteinExistence type="inferred from homology"/>
<dbReference type="PANTHER" id="PTHR11562">
    <property type="entry name" value="CATION EFFLUX PROTEIN/ ZINC TRANSPORTER"/>
    <property type="match status" value="1"/>
</dbReference>
<feature type="transmembrane region" description="Helical" evidence="9">
    <location>
        <begin position="83"/>
        <end position="102"/>
    </location>
</feature>
<evidence type="ECO:0000259" key="11">
    <source>
        <dbReference type="Pfam" id="PF16916"/>
    </source>
</evidence>
<gene>
    <name evidence="12" type="primary">zitB</name>
    <name evidence="12" type="ORF">sL5_05110</name>
</gene>
<organism evidence="12 13">
    <name type="scientific">Candidatus Mesenet longicola</name>
    <dbReference type="NCBI Taxonomy" id="1892558"/>
    <lineage>
        <taxon>Bacteria</taxon>
        <taxon>Pseudomonadati</taxon>
        <taxon>Pseudomonadota</taxon>
        <taxon>Alphaproteobacteria</taxon>
        <taxon>Rickettsiales</taxon>
        <taxon>Anaplasmataceae</taxon>
        <taxon>Candidatus Mesenet</taxon>
    </lineage>
</organism>
<feature type="transmembrane region" description="Helical" evidence="9">
    <location>
        <begin position="42"/>
        <end position="63"/>
    </location>
</feature>
<dbReference type="EMBL" id="BNGU01000017">
    <property type="protein sequence ID" value="GHM59518.1"/>
    <property type="molecule type" value="Genomic_DNA"/>
</dbReference>
<evidence type="ECO:0000256" key="2">
    <source>
        <dbReference type="ARBA" id="ARBA00008873"/>
    </source>
</evidence>
<dbReference type="InterPro" id="IPR002524">
    <property type="entry name" value="Cation_efflux"/>
</dbReference>